<reference evidence="1 2" key="1">
    <citation type="submission" date="2019-09" db="EMBL/GenBank/DDBJ databases">
        <title>Bird 10,000 Genomes (B10K) Project - Family phase.</title>
        <authorList>
            <person name="Zhang G."/>
        </authorList>
    </citation>
    <scope>NUCLEOTIDE SEQUENCE [LARGE SCALE GENOMIC DNA]</scope>
    <source>
        <strain evidence="1">B10K-DU-001-43</strain>
        <tissue evidence="1">Muscle</tissue>
    </source>
</reference>
<sequence>TIKNLELPSVGQNLFVDLAEKIARKLNVTRCWVCGGPQMAEEWPWKGTSLSDQEILRSNYTFSSSNLSRPEGWILNSGVPRGDCLQRTS</sequence>
<organism evidence="1 2">
    <name type="scientific">Formicarius rufipectus</name>
    <dbReference type="NCBI Taxonomy" id="1118560"/>
    <lineage>
        <taxon>Eukaryota</taxon>
        <taxon>Metazoa</taxon>
        <taxon>Chordata</taxon>
        <taxon>Craniata</taxon>
        <taxon>Vertebrata</taxon>
        <taxon>Euteleostomi</taxon>
        <taxon>Archelosauria</taxon>
        <taxon>Archosauria</taxon>
        <taxon>Dinosauria</taxon>
        <taxon>Saurischia</taxon>
        <taxon>Theropoda</taxon>
        <taxon>Coelurosauria</taxon>
        <taxon>Aves</taxon>
        <taxon>Neognathae</taxon>
        <taxon>Neoaves</taxon>
        <taxon>Telluraves</taxon>
        <taxon>Australaves</taxon>
        <taxon>Passeriformes</taxon>
        <taxon>Formicariidae</taxon>
        <taxon>Formicarius</taxon>
    </lineage>
</organism>
<dbReference type="OrthoDB" id="9325190at2759"/>
<evidence type="ECO:0000313" key="1">
    <source>
        <dbReference type="EMBL" id="NXK94847.1"/>
    </source>
</evidence>
<dbReference type="Proteomes" id="UP000520463">
    <property type="component" value="Unassembled WGS sequence"/>
</dbReference>
<protein>
    <submittedName>
        <fullName evidence="1">ENR1 protein</fullName>
    </submittedName>
</protein>
<keyword evidence="2" id="KW-1185">Reference proteome</keyword>
<feature type="non-terminal residue" evidence="1">
    <location>
        <position position="1"/>
    </location>
</feature>
<name>A0A7L0NPD0_9PASS</name>
<accession>A0A7L0NPD0</accession>
<proteinExistence type="predicted"/>
<comment type="caution">
    <text evidence="1">The sequence shown here is derived from an EMBL/GenBank/DDBJ whole genome shotgun (WGS) entry which is preliminary data.</text>
</comment>
<feature type="non-terminal residue" evidence="1">
    <location>
        <position position="89"/>
    </location>
</feature>
<dbReference type="AlphaFoldDB" id="A0A7L0NPD0"/>
<dbReference type="EMBL" id="VXAU01004457">
    <property type="protein sequence ID" value="NXK94847.1"/>
    <property type="molecule type" value="Genomic_DNA"/>
</dbReference>
<gene>
    <name evidence="1" type="primary">Erv31_1</name>
    <name evidence="1" type="ORF">FORRUF_R15033</name>
</gene>
<evidence type="ECO:0000313" key="2">
    <source>
        <dbReference type="Proteomes" id="UP000520463"/>
    </source>
</evidence>